<evidence type="ECO:0000256" key="3">
    <source>
        <dbReference type="ARBA" id="ARBA00022660"/>
    </source>
</evidence>
<comment type="subcellular location">
    <subcellularLocation>
        <location evidence="1">Mitochondrion inner membrane</location>
        <topology evidence="1">Peripheral membrane protein</topology>
        <orientation evidence="1">Matrix side</orientation>
    </subcellularLocation>
</comment>
<dbReference type="Pfam" id="PF00675">
    <property type="entry name" value="Peptidase_M16"/>
    <property type="match status" value="1"/>
</dbReference>
<sequence>MYPRSSVLRSAVRSYASLAREQPLVAAKAHKTVSKTSAGVKVATYDEGGPASSLAVVLKAGSRYESPDAPGAAHLLKTSLVRAVPGDNIVRTILEAELRGNSLYTSVGREQLTIGSEFLRDDLVDAVPSLLSHVFNSSFHAYEFLDARAKAIEESTASLADPRTKVIEALHHIAFRSGLGNSVLASPAAAKALKRAHLQEFASKLFTSDRIAVVGTGIAHEDLTALVESSLASLTLSAGTAATAASKYFGGETRFDAGPAAPAHYAVAFPSASFASADYAASLVLRAYLDSSSRVKWGSPSGVTGLLSSAASADVTVSSLAASYSDAGLIGFYLTGPSAHIGGVASKALKTVKTAGAGFTAEHLARAKKAAIVDAEADFSRETKLQDVARSVLTNGTFSTSEELAAAVNKVTVADVQKLLTGISVSKPSIVALGNLSQLPFADQL</sequence>
<proteinExistence type="inferred from homology"/>
<feature type="domain" description="Peptidase M16 C-terminal" evidence="12">
    <location>
        <begin position="193"/>
        <end position="370"/>
    </location>
</feature>
<dbReference type="InterPro" id="IPR050361">
    <property type="entry name" value="MPP/UQCRC_Complex"/>
</dbReference>
<dbReference type="OrthoDB" id="6369905at2759"/>
<evidence type="ECO:0000256" key="9">
    <source>
        <dbReference type="ARBA" id="ARBA00038146"/>
    </source>
</evidence>
<keyword evidence="8" id="KW-0472">Membrane</keyword>
<name>A0A4P9W9V7_9FUNG</name>
<evidence type="ECO:0000259" key="12">
    <source>
        <dbReference type="Pfam" id="PF05193"/>
    </source>
</evidence>
<keyword evidence="6" id="KW-0249">Electron transport</keyword>
<evidence type="ECO:0000259" key="11">
    <source>
        <dbReference type="Pfam" id="PF00675"/>
    </source>
</evidence>
<feature type="domain" description="Peptidase M16 N-terminal" evidence="11">
    <location>
        <begin position="43"/>
        <end position="184"/>
    </location>
</feature>
<evidence type="ECO:0000313" key="13">
    <source>
        <dbReference type="EMBL" id="RKO89351.1"/>
    </source>
</evidence>
<organism evidence="13 14">
    <name type="scientific">Blyttiomyces helicus</name>
    <dbReference type="NCBI Taxonomy" id="388810"/>
    <lineage>
        <taxon>Eukaryota</taxon>
        <taxon>Fungi</taxon>
        <taxon>Fungi incertae sedis</taxon>
        <taxon>Chytridiomycota</taxon>
        <taxon>Chytridiomycota incertae sedis</taxon>
        <taxon>Chytridiomycetes</taxon>
        <taxon>Chytridiomycetes incertae sedis</taxon>
        <taxon>Blyttiomyces</taxon>
    </lineage>
</organism>
<dbReference type="EMBL" id="KZ996144">
    <property type="protein sequence ID" value="RKO89351.1"/>
    <property type="molecule type" value="Genomic_DNA"/>
</dbReference>
<protein>
    <recommendedName>
        <fullName evidence="10">Cytochrome b-c1 complex subunit 2, mitochondrial</fullName>
    </recommendedName>
</protein>
<dbReference type="Pfam" id="PF05193">
    <property type="entry name" value="Peptidase_M16_C"/>
    <property type="match status" value="1"/>
</dbReference>
<keyword evidence="14" id="KW-1185">Reference proteome</keyword>
<evidence type="ECO:0000256" key="7">
    <source>
        <dbReference type="ARBA" id="ARBA00023128"/>
    </source>
</evidence>
<evidence type="ECO:0000256" key="6">
    <source>
        <dbReference type="ARBA" id="ARBA00022982"/>
    </source>
</evidence>
<dbReference type="PANTHER" id="PTHR11851:SF209">
    <property type="entry name" value="CYTOCHROME B-C1 COMPLEX SUBUNIT 2, MITOCHONDRIAL"/>
    <property type="match status" value="1"/>
</dbReference>
<comment type="similarity">
    <text evidence="9">Belongs to the peptidase M16 family. UQCRC2/QCR2 subfamily.</text>
</comment>
<dbReference type="Gene3D" id="3.30.830.10">
    <property type="entry name" value="Metalloenzyme, LuxS/M16 peptidase-like"/>
    <property type="match status" value="2"/>
</dbReference>
<evidence type="ECO:0000256" key="1">
    <source>
        <dbReference type="ARBA" id="ARBA00004443"/>
    </source>
</evidence>
<reference evidence="14" key="1">
    <citation type="journal article" date="2018" name="Nat. Microbiol.">
        <title>Leveraging single-cell genomics to expand the fungal tree of life.</title>
        <authorList>
            <person name="Ahrendt S.R."/>
            <person name="Quandt C.A."/>
            <person name="Ciobanu D."/>
            <person name="Clum A."/>
            <person name="Salamov A."/>
            <person name="Andreopoulos B."/>
            <person name="Cheng J.F."/>
            <person name="Woyke T."/>
            <person name="Pelin A."/>
            <person name="Henrissat B."/>
            <person name="Reynolds N.K."/>
            <person name="Benny G.L."/>
            <person name="Smith M.E."/>
            <person name="James T.Y."/>
            <person name="Grigoriev I.V."/>
        </authorList>
    </citation>
    <scope>NUCLEOTIDE SEQUENCE [LARGE SCALE GENOMIC DNA]</scope>
</reference>
<keyword evidence="5" id="KW-0809">Transit peptide</keyword>
<evidence type="ECO:0000256" key="5">
    <source>
        <dbReference type="ARBA" id="ARBA00022946"/>
    </source>
</evidence>
<evidence type="ECO:0000256" key="2">
    <source>
        <dbReference type="ARBA" id="ARBA00022448"/>
    </source>
</evidence>
<dbReference type="GO" id="GO:0046872">
    <property type="term" value="F:metal ion binding"/>
    <property type="evidence" value="ECO:0007669"/>
    <property type="project" value="InterPro"/>
</dbReference>
<evidence type="ECO:0000256" key="4">
    <source>
        <dbReference type="ARBA" id="ARBA00022792"/>
    </source>
</evidence>
<keyword evidence="4" id="KW-0999">Mitochondrion inner membrane</keyword>
<evidence type="ECO:0000256" key="10">
    <source>
        <dbReference type="ARBA" id="ARBA00040751"/>
    </source>
</evidence>
<keyword evidence="2" id="KW-0813">Transport</keyword>
<keyword evidence="7" id="KW-0496">Mitochondrion</keyword>
<gene>
    <name evidence="13" type="ORF">BDK51DRAFT_16083</name>
</gene>
<dbReference type="GO" id="GO:0005743">
    <property type="term" value="C:mitochondrial inner membrane"/>
    <property type="evidence" value="ECO:0007669"/>
    <property type="project" value="UniProtKB-SubCell"/>
</dbReference>
<dbReference type="InterPro" id="IPR011249">
    <property type="entry name" value="Metalloenz_LuxS/M16"/>
</dbReference>
<evidence type="ECO:0000313" key="14">
    <source>
        <dbReference type="Proteomes" id="UP000269721"/>
    </source>
</evidence>
<dbReference type="InterPro" id="IPR007863">
    <property type="entry name" value="Peptidase_M16_C"/>
</dbReference>
<evidence type="ECO:0000256" key="8">
    <source>
        <dbReference type="ARBA" id="ARBA00023136"/>
    </source>
</evidence>
<dbReference type="SUPFAM" id="SSF63411">
    <property type="entry name" value="LuxS/MPP-like metallohydrolase"/>
    <property type="match status" value="2"/>
</dbReference>
<dbReference type="AlphaFoldDB" id="A0A4P9W9V7"/>
<dbReference type="PANTHER" id="PTHR11851">
    <property type="entry name" value="METALLOPROTEASE"/>
    <property type="match status" value="1"/>
</dbReference>
<dbReference type="Proteomes" id="UP000269721">
    <property type="component" value="Unassembled WGS sequence"/>
</dbReference>
<keyword evidence="3" id="KW-0679">Respiratory chain</keyword>
<accession>A0A4P9W9V7</accession>
<dbReference type="FunFam" id="3.30.830.10:FF:000039">
    <property type="entry name" value="Ubiquinol-cytochrome c reductase core subunit 2"/>
    <property type="match status" value="1"/>
</dbReference>
<dbReference type="InterPro" id="IPR011765">
    <property type="entry name" value="Pept_M16_N"/>
</dbReference>